<dbReference type="InterPro" id="IPR003593">
    <property type="entry name" value="AAA+_ATPase"/>
</dbReference>
<dbReference type="InterPro" id="IPR018647">
    <property type="entry name" value="SLFN_3-like_DNA/RNA_helicase"/>
</dbReference>
<organism evidence="2 3">
    <name type="scientific">Candidatus Enterococcus palustris</name>
    <dbReference type="NCBI Taxonomy" id="1834189"/>
    <lineage>
        <taxon>Bacteria</taxon>
        <taxon>Bacillati</taxon>
        <taxon>Bacillota</taxon>
        <taxon>Bacilli</taxon>
        <taxon>Lactobacillales</taxon>
        <taxon>Enterococcaceae</taxon>
        <taxon>Enterococcus</taxon>
    </lineage>
</organism>
<keyword evidence="3" id="KW-1185">Reference proteome</keyword>
<dbReference type="EMBL" id="CP147244">
    <property type="protein sequence ID" value="WYK01606.1"/>
    <property type="molecule type" value="Genomic_DNA"/>
</dbReference>
<dbReference type="SUPFAM" id="SSF52540">
    <property type="entry name" value="P-loop containing nucleoside triphosphate hydrolases"/>
    <property type="match status" value="1"/>
</dbReference>
<dbReference type="AlphaFoldDB" id="A0AAQ3WCU3"/>
<evidence type="ECO:0000313" key="3">
    <source>
        <dbReference type="Proteomes" id="UP000194948"/>
    </source>
</evidence>
<proteinExistence type="predicted"/>
<evidence type="ECO:0000313" key="2">
    <source>
        <dbReference type="EMBL" id="WYK01606.1"/>
    </source>
</evidence>
<dbReference type="SMART" id="SM00382">
    <property type="entry name" value="AAA"/>
    <property type="match status" value="1"/>
</dbReference>
<dbReference type="Gene3D" id="3.40.50.300">
    <property type="entry name" value="P-loop containing nucleotide triphosphate hydrolases"/>
    <property type="match status" value="2"/>
</dbReference>
<name>A0AAQ3WCU3_9ENTE</name>
<dbReference type="InterPro" id="IPR027417">
    <property type="entry name" value="P-loop_NTPase"/>
</dbReference>
<accession>A0AAQ3WCU3</accession>
<evidence type="ECO:0000259" key="1">
    <source>
        <dbReference type="SMART" id="SM00382"/>
    </source>
</evidence>
<feature type="domain" description="AAA+ ATPase" evidence="1">
    <location>
        <begin position="212"/>
        <end position="330"/>
    </location>
</feature>
<dbReference type="RefSeq" id="WP_086315297.1">
    <property type="nucleotide sequence ID" value="NZ_CP147244.1"/>
</dbReference>
<sequence length="508" mass="58838">MSKSVNLDSVVQIIDSGDNNLLKSFLKLEDNGFSYTRNSGMSGTEIDDLLLLSKYLIAQTCFSQKNGYFIGYVVNAGIREEFDILRFSNDTIVNIELKHDLPSGSYEEINDQLIRHRYLLSILEKRTVLCTFINSLNKLLLLKEDNTLVEVSFESLANMIPYDYILKNELENINLSSLIISPYSQPAQFANHQYFLTDEQKEVRKDILTNNQYNKFGLIGGPGTGKSMVIIDLAKEYQRLGRKVLVIFCASLPNSNEISTALDLNILSIKNITENVLNAHNIILVDEAQRLYKNQYDWLMNTNNKKVIFSVDHQQTLHPEEKKLYIENQLKLSPDIKIKELKKKVRTDLVMSSFIQKFLNLKAKGVQPFDYDNVNVVYFENKLDAGTYIEYMRQEENYVSIELTEYVTKTGNNLKRPKICMSSETSHSVIGKEYDNVLVPLDKYFKYDEDAKLVSTYNEYYPYYEDSCIFEALTRVKNKLLLVIIDNPDLYITVQEILTWKNDKLYKQ</sequence>
<reference evidence="2 3" key="2">
    <citation type="submission" date="2024-03" db="EMBL/GenBank/DDBJ databases">
        <title>The Genome Sequence of Enterococcus sp. DIV0205d.</title>
        <authorList>
            <consortium name="The Broad Institute Genomics Platform"/>
            <consortium name="The Broad Institute Microbial Omics Core"/>
            <consortium name="The Broad Institute Genomic Center for Infectious Diseases"/>
            <person name="Earl A."/>
            <person name="Manson A."/>
            <person name="Gilmore M."/>
            <person name="Schwartman J."/>
            <person name="Shea T."/>
            <person name="Abouelleil A."/>
            <person name="Cao P."/>
            <person name="Chapman S."/>
            <person name="Cusick C."/>
            <person name="Young S."/>
            <person name="Neafsey D."/>
            <person name="Nusbaum C."/>
            <person name="Birren B."/>
        </authorList>
    </citation>
    <scope>NUCLEOTIDE SEQUENCE [LARGE SCALE GENOMIC DNA]</scope>
    <source>
        <strain evidence="2 3">7F3_DIV0205</strain>
    </source>
</reference>
<dbReference type="CDD" id="cd00009">
    <property type="entry name" value="AAA"/>
    <property type="match status" value="1"/>
</dbReference>
<reference evidence="3" key="1">
    <citation type="submission" date="2017-05" db="EMBL/GenBank/DDBJ databases">
        <title>The Genome Sequence of EEnterococcus faecalis 9F2_4866.</title>
        <authorList>
            <consortium name="The Broad Institute Genomics Platform"/>
            <consortium name="The Broad Institute Genomic Center for Infectious Diseases"/>
            <person name="Earl A."/>
            <person name="Manson A."/>
            <person name="Schwartman J."/>
            <person name="Gilmore M."/>
            <person name="Abouelleil A."/>
            <person name="Cao P."/>
            <person name="Chapman S."/>
            <person name="Cusick C."/>
            <person name="Shea T."/>
            <person name="Young S."/>
            <person name="Neafsey D."/>
            <person name="Nusbaum C."/>
            <person name="Birren B."/>
        </authorList>
    </citation>
    <scope>NUCLEOTIDE SEQUENCE [LARGE SCALE GENOMIC DNA]</scope>
    <source>
        <strain evidence="3">7F3_DIV0205</strain>
    </source>
</reference>
<gene>
    <name evidence="2" type="ORF">A5821_002743</name>
</gene>
<protein>
    <recommendedName>
        <fullName evidence="1">AAA+ ATPase domain-containing protein</fullName>
    </recommendedName>
</protein>
<dbReference type="Proteomes" id="UP000194948">
    <property type="component" value="Chromosome"/>
</dbReference>
<dbReference type="Pfam" id="PF09848">
    <property type="entry name" value="SLFN-g3_helicase"/>
    <property type="match status" value="1"/>
</dbReference>